<dbReference type="GO" id="GO:0004190">
    <property type="term" value="F:aspartic-type endopeptidase activity"/>
    <property type="evidence" value="ECO:0007669"/>
    <property type="project" value="InterPro"/>
</dbReference>
<dbReference type="InterPro" id="IPR050951">
    <property type="entry name" value="Retrovirus_Pol_polyprotein"/>
</dbReference>
<keyword evidence="3" id="KW-0548">Nucleotidyltransferase</keyword>
<dbReference type="InterPro" id="IPR043502">
    <property type="entry name" value="DNA/RNA_pol_sf"/>
</dbReference>
<keyword evidence="4" id="KW-0540">Nuclease</keyword>
<feature type="domain" description="Reverse transcriptase" evidence="12">
    <location>
        <begin position="217"/>
        <end position="396"/>
    </location>
</feature>
<organism evidence="13 14">
    <name type="scientific">Cajanus cajan</name>
    <name type="common">Pigeon pea</name>
    <name type="synonym">Cajanus indicus</name>
    <dbReference type="NCBI Taxonomy" id="3821"/>
    <lineage>
        <taxon>Eukaryota</taxon>
        <taxon>Viridiplantae</taxon>
        <taxon>Streptophyta</taxon>
        <taxon>Embryophyta</taxon>
        <taxon>Tracheophyta</taxon>
        <taxon>Spermatophyta</taxon>
        <taxon>Magnoliopsida</taxon>
        <taxon>eudicotyledons</taxon>
        <taxon>Gunneridae</taxon>
        <taxon>Pentapetalae</taxon>
        <taxon>rosids</taxon>
        <taxon>fabids</taxon>
        <taxon>Fabales</taxon>
        <taxon>Fabaceae</taxon>
        <taxon>Papilionoideae</taxon>
        <taxon>50 kb inversion clade</taxon>
        <taxon>NPAAA clade</taxon>
        <taxon>indigoferoid/millettioid clade</taxon>
        <taxon>Phaseoleae</taxon>
        <taxon>Cajanus</taxon>
    </lineage>
</organism>
<dbReference type="FunFam" id="3.30.70.270:FF:000020">
    <property type="entry name" value="Transposon Tf2-6 polyprotein-like Protein"/>
    <property type="match status" value="1"/>
</dbReference>
<reference evidence="13" key="1">
    <citation type="journal article" date="2012" name="Nat. Biotechnol.">
        <title>Draft genome sequence of pigeonpea (Cajanus cajan), an orphan legume crop of resource-poor farmers.</title>
        <authorList>
            <person name="Varshney R.K."/>
            <person name="Chen W."/>
            <person name="Li Y."/>
            <person name="Bharti A.K."/>
            <person name="Saxena R.K."/>
            <person name="Schlueter J.A."/>
            <person name="Donoghue M.T."/>
            <person name="Azam S."/>
            <person name="Fan G."/>
            <person name="Whaley A.M."/>
            <person name="Farmer A.D."/>
            <person name="Sheridan J."/>
            <person name="Iwata A."/>
            <person name="Tuteja R."/>
            <person name="Penmetsa R.V."/>
            <person name="Wu W."/>
            <person name="Upadhyaya H.D."/>
            <person name="Yang S.P."/>
            <person name="Shah T."/>
            <person name="Saxena K.B."/>
            <person name="Michael T."/>
            <person name="McCombie W.R."/>
            <person name="Yang B."/>
            <person name="Zhang G."/>
            <person name="Yang H."/>
            <person name="Wang J."/>
            <person name="Spillane C."/>
            <person name="Cook D.R."/>
            <person name="May G.D."/>
            <person name="Xu X."/>
            <person name="Jackson S.A."/>
        </authorList>
    </citation>
    <scope>NUCLEOTIDE SEQUENCE [LARGE SCALE GENOMIC DNA]</scope>
</reference>
<keyword evidence="11" id="KW-0511">Multifunctional enzyme</keyword>
<dbReference type="GO" id="GO:0015074">
    <property type="term" value="P:DNA integration"/>
    <property type="evidence" value="ECO:0007669"/>
    <property type="project" value="UniProtKB-KW"/>
</dbReference>
<keyword evidence="2" id="KW-0808">Transferase</keyword>
<protein>
    <submittedName>
        <fullName evidence="13">Retrovirus-related Pol polyprotein from transposon 297 family</fullName>
    </submittedName>
</protein>
<evidence type="ECO:0000256" key="2">
    <source>
        <dbReference type="ARBA" id="ARBA00022679"/>
    </source>
</evidence>
<evidence type="ECO:0000256" key="9">
    <source>
        <dbReference type="ARBA" id="ARBA00022908"/>
    </source>
</evidence>
<evidence type="ECO:0000256" key="11">
    <source>
        <dbReference type="ARBA" id="ARBA00023268"/>
    </source>
</evidence>
<dbReference type="FunFam" id="3.10.10.10:FF:000007">
    <property type="entry name" value="Retrovirus-related Pol polyprotein from transposon 17.6-like Protein"/>
    <property type="match status" value="1"/>
</dbReference>
<dbReference type="GO" id="GO:0003723">
    <property type="term" value="F:RNA binding"/>
    <property type="evidence" value="ECO:0007669"/>
    <property type="project" value="UniProtKB-KW"/>
</dbReference>
<evidence type="ECO:0000256" key="1">
    <source>
        <dbReference type="ARBA" id="ARBA00022670"/>
    </source>
</evidence>
<dbReference type="Gene3D" id="3.10.10.10">
    <property type="entry name" value="HIV Type 1 Reverse Transcriptase, subunit A, domain 1"/>
    <property type="match status" value="1"/>
</dbReference>
<evidence type="ECO:0000256" key="6">
    <source>
        <dbReference type="ARBA" id="ARBA00022801"/>
    </source>
</evidence>
<gene>
    <name evidence="13" type="ORF">KK1_040201</name>
</gene>
<evidence type="ECO:0000256" key="10">
    <source>
        <dbReference type="ARBA" id="ARBA00022918"/>
    </source>
</evidence>
<dbReference type="Proteomes" id="UP000075243">
    <property type="component" value="Unassembled WGS sequence"/>
</dbReference>
<keyword evidence="14" id="KW-1185">Reference proteome</keyword>
<dbReference type="Gramene" id="C.cajan_40464.t">
    <property type="protein sequence ID" value="C.cajan_40464.t"/>
    <property type="gene ID" value="C.cajan_40464"/>
</dbReference>
<dbReference type="SUPFAM" id="SSF56672">
    <property type="entry name" value="DNA/RNA polymerases"/>
    <property type="match status" value="1"/>
</dbReference>
<dbReference type="GO" id="GO:0004519">
    <property type="term" value="F:endonuclease activity"/>
    <property type="evidence" value="ECO:0007669"/>
    <property type="project" value="UniProtKB-KW"/>
</dbReference>
<dbReference type="PANTHER" id="PTHR37984">
    <property type="entry name" value="PROTEIN CBG26694"/>
    <property type="match status" value="1"/>
</dbReference>
<dbReference type="InterPro" id="IPR041577">
    <property type="entry name" value="RT_RNaseH_2"/>
</dbReference>
<dbReference type="CDD" id="cd00303">
    <property type="entry name" value="retropepsin_like"/>
    <property type="match status" value="1"/>
</dbReference>
<dbReference type="InterPro" id="IPR021109">
    <property type="entry name" value="Peptidase_aspartic_dom_sf"/>
</dbReference>
<dbReference type="Pfam" id="PF17919">
    <property type="entry name" value="RT_RNaseH_2"/>
    <property type="match status" value="1"/>
</dbReference>
<name>A0A151R7D5_CAJCA</name>
<sequence>MFSVLDIDSHGLDEQTVELEVSFNALSGEYHPSTLRLKGFYQGQSVNVLVDSGSTFNFIKPSVAQHLRLPSSILTPFKVFVGNGDFIWCNTKSSAISLSVQGVSFTVDLFHLNIASADVVFGVAWLRSLHRVLTDYDLNTIEFIYPGQPTVLYAETLLQANPINSTSVKRLLHSNNILLVCHMQLKHDPVANTPKDFSKQMQQLLDTFALVFIAKMLKSGIIRDSQSSFSSPVFLIKKNDGSWRFCVDYRALNAITIRDLFPIPTIEEILDELHGAVIFSKLDLRSGFHQIRMREEDIGKTAFRTHHGHYKFLVMPFGLTNAPFTFQSTMNKVFQPYIRNFVAIFFDDILIYSKSMEDHISHLTLVLDTLRTHKLFANLSKCEFCQESINYLGHVVSAQGVQVDTQKIDAVINWPLPQNITQLRGFLGLTGYYRHFVKGYASIAWPLTDMLKHNSFHWTPTSEQAFLHLKEALTTTPTLALPDFSVMFVIETDASNHGIGAVLTQKGHPLAYFSKKLSPKMAKASTYVRELYALTQAVARWRHYLLGKRFLIRTDHHTLKDLMYQVIKPRATIFSH</sequence>
<evidence type="ECO:0000256" key="8">
    <source>
        <dbReference type="ARBA" id="ARBA00022884"/>
    </source>
</evidence>
<evidence type="ECO:0000259" key="12">
    <source>
        <dbReference type="PROSITE" id="PS50878"/>
    </source>
</evidence>
<keyword evidence="6" id="KW-0378">Hydrolase</keyword>
<dbReference type="SUPFAM" id="SSF50630">
    <property type="entry name" value="Acid proteases"/>
    <property type="match status" value="1"/>
</dbReference>
<dbReference type="InterPro" id="IPR000477">
    <property type="entry name" value="RT_dom"/>
</dbReference>
<evidence type="ECO:0000313" key="13">
    <source>
        <dbReference type="EMBL" id="KYP38538.1"/>
    </source>
</evidence>
<keyword evidence="8" id="KW-0694">RNA-binding</keyword>
<keyword evidence="10" id="KW-0695">RNA-directed DNA polymerase</keyword>
<proteinExistence type="predicted"/>
<dbReference type="Pfam" id="PF00078">
    <property type="entry name" value="RVT_1"/>
    <property type="match status" value="1"/>
</dbReference>
<dbReference type="PROSITE" id="PS50878">
    <property type="entry name" value="RT_POL"/>
    <property type="match status" value="1"/>
</dbReference>
<keyword evidence="5" id="KW-0255">Endonuclease</keyword>
<dbReference type="GO" id="GO:0006508">
    <property type="term" value="P:proteolysis"/>
    <property type="evidence" value="ECO:0007669"/>
    <property type="project" value="UniProtKB-KW"/>
</dbReference>
<keyword evidence="1" id="KW-0645">Protease</keyword>
<evidence type="ECO:0000256" key="4">
    <source>
        <dbReference type="ARBA" id="ARBA00022722"/>
    </source>
</evidence>
<keyword evidence="7" id="KW-0460">Magnesium</keyword>
<evidence type="ECO:0000256" key="3">
    <source>
        <dbReference type="ARBA" id="ARBA00022695"/>
    </source>
</evidence>
<dbReference type="EMBL" id="KQ483992">
    <property type="protein sequence ID" value="KYP38538.1"/>
    <property type="molecule type" value="Genomic_DNA"/>
</dbReference>
<dbReference type="InterPro" id="IPR043128">
    <property type="entry name" value="Rev_trsase/Diguanyl_cyclase"/>
</dbReference>
<keyword evidence="9" id="KW-0229">DNA integration</keyword>
<evidence type="ECO:0000256" key="7">
    <source>
        <dbReference type="ARBA" id="ARBA00022842"/>
    </source>
</evidence>
<dbReference type="CDD" id="cd01647">
    <property type="entry name" value="RT_LTR"/>
    <property type="match status" value="1"/>
</dbReference>
<dbReference type="AlphaFoldDB" id="A0A151R7D5"/>
<dbReference type="CDD" id="cd09274">
    <property type="entry name" value="RNase_HI_RT_Ty3"/>
    <property type="match status" value="1"/>
</dbReference>
<accession>A0A151R7D5</accession>
<dbReference type="InterPro" id="IPR001969">
    <property type="entry name" value="Aspartic_peptidase_AS"/>
</dbReference>
<evidence type="ECO:0000256" key="5">
    <source>
        <dbReference type="ARBA" id="ARBA00022759"/>
    </source>
</evidence>
<dbReference type="Gene3D" id="2.40.70.10">
    <property type="entry name" value="Acid Proteases"/>
    <property type="match status" value="1"/>
</dbReference>
<dbReference type="PROSITE" id="PS00141">
    <property type="entry name" value="ASP_PROTEASE"/>
    <property type="match status" value="1"/>
</dbReference>
<dbReference type="OMA" id="TECSARN"/>
<dbReference type="PANTHER" id="PTHR37984:SF5">
    <property type="entry name" value="PROTEIN NYNRIN-LIKE"/>
    <property type="match status" value="1"/>
</dbReference>
<dbReference type="GO" id="GO:0003964">
    <property type="term" value="F:RNA-directed DNA polymerase activity"/>
    <property type="evidence" value="ECO:0007669"/>
    <property type="project" value="UniProtKB-KW"/>
</dbReference>
<dbReference type="Gene3D" id="3.30.70.270">
    <property type="match status" value="2"/>
</dbReference>
<evidence type="ECO:0000313" key="14">
    <source>
        <dbReference type="Proteomes" id="UP000075243"/>
    </source>
</evidence>
<dbReference type="Pfam" id="PF08284">
    <property type="entry name" value="RVP_2"/>
    <property type="match status" value="1"/>
</dbReference>